<proteinExistence type="predicted"/>
<gene>
    <name evidence="2" type="ORF">g.30164</name>
</gene>
<reference evidence="2" key="1">
    <citation type="submission" date="2018-04" db="EMBL/GenBank/DDBJ databases">
        <title>Transcriptome of Schizaphis graminum biotype I.</title>
        <authorList>
            <person name="Scully E.D."/>
            <person name="Geib S.M."/>
            <person name="Palmer N.A."/>
            <person name="Koch K."/>
            <person name="Bradshaw J."/>
            <person name="Heng-Moss T."/>
            <person name="Sarath G."/>
        </authorList>
    </citation>
    <scope>NUCLEOTIDE SEQUENCE</scope>
</reference>
<evidence type="ECO:0000256" key="1">
    <source>
        <dbReference type="SAM" id="SignalP"/>
    </source>
</evidence>
<keyword evidence="1" id="KW-0732">Signal</keyword>
<sequence>MISNIHIPSARRLISIIILVVVINSTTAKLENKCNVLLNCVGFTGSYHTDILKKSDIDDVLKTIKPFQKDMPKEKLYSTKEMLNLLNKHQESEEINKAKNILNECSSSLEDDNWVDIFQFSLHYLKTIEQLNLLNIFQGAINQIAYELLNNMDNSSGSSKNTGKINDMLKAYWANFRGIVGEYTESFGYKNAYCKSIVLTGGEENSNYASQYFILLLPTVV</sequence>
<protein>
    <submittedName>
        <fullName evidence="2">Uncharacterized protein</fullName>
    </submittedName>
</protein>
<feature type="chain" id="PRO_5015676947" evidence="1">
    <location>
        <begin position="29"/>
        <end position="221"/>
    </location>
</feature>
<name>A0A2S2PQE9_SCHGA</name>
<organism evidence="2">
    <name type="scientific">Schizaphis graminum</name>
    <name type="common">Green bug aphid</name>
    <dbReference type="NCBI Taxonomy" id="13262"/>
    <lineage>
        <taxon>Eukaryota</taxon>
        <taxon>Metazoa</taxon>
        <taxon>Ecdysozoa</taxon>
        <taxon>Arthropoda</taxon>
        <taxon>Hexapoda</taxon>
        <taxon>Insecta</taxon>
        <taxon>Pterygota</taxon>
        <taxon>Neoptera</taxon>
        <taxon>Paraneoptera</taxon>
        <taxon>Hemiptera</taxon>
        <taxon>Sternorrhyncha</taxon>
        <taxon>Aphidomorpha</taxon>
        <taxon>Aphidoidea</taxon>
        <taxon>Aphididae</taxon>
        <taxon>Aphidini</taxon>
        <taxon>Schizaphis</taxon>
    </lineage>
</organism>
<accession>A0A2S2PQE9</accession>
<dbReference type="EMBL" id="GGMR01019082">
    <property type="protein sequence ID" value="MBY31701.1"/>
    <property type="molecule type" value="Transcribed_RNA"/>
</dbReference>
<evidence type="ECO:0000313" key="2">
    <source>
        <dbReference type="EMBL" id="MBY31701.1"/>
    </source>
</evidence>
<dbReference type="AlphaFoldDB" id="A0A2S2PQE9"/>
<feature type="signal peptide" evidence="1">
    <location>
        <begin position="1"/>
        <end position="28"/>
    </location>
</feature>